<organism evidence="1 2">
    <name type="scientific">Salicibibacter cibi</name>
    <dbReference type="NCBI Taxonomy" id="2743001"/>
    <lineage>
        <taxon>Bacteria</taxon>
        <taxon>Bacillati</taxon>
        <taxon>Bacillota</taxon>
        <taxon>Bacilli</taxon>
        <taxon>Bacillales</taxon>
        <taxon>Bacillaceae</taxon>
        <taxon>Salicibibacter</taxon>
    </lineage>
</organism>
<accession>A0A7T7CFP5</accession>
<dbReference type="AlphaFoldDB" id="A0A7T7CFP5"/>
<name>A0A7T7CFP5_9BACI</name>
<dbReference type="RefSeq" id="WP_200084745.1">
    <property type="nucleotide sequence ID" value="NZ_CP054706.1"/>
</dbReference>
<keyword evidence="2" id="KW-1185">Reference proteome</keyword>
<dbReference type="KEGG" id="scib:HUG20_11035"/>
<gene>
    <name evidence="1" type="ORF">HUG20_11035</name>
</gene>
<reference evidence="1 2" key="1">
    <citation type="submission" date="2020-06" db="EMBL/GenBank/DDBJ databases">
        <title>Genomic analysis of Salicibibacter sp. NKC21-4.</title>
        <authorList>
            <person name="Oh Y.J."/>
        </authorList>
    </citation>
    <scope>NUCLEOTIDE SEQUENCE [LARGE SCALE GENOMIC DNA]</scope>
    <source>
        <strain evidence="1 2">NKC21-4</strain>
    </source>
</reference>
<dbReference type="Proteomes" id="UP000595349">
    <property type="component" value="Chromosome"/>
</dbReference>
<proteinExistence type="predicted"/>
<dbReference type="EMBL" id="CP054706">
    <property type="protein sequence ID" value="QQK80372.1"/>
    <property type="molecule type" value="Genomic_DNA"/>
</dbReference>
<evidence type="ECO:0000313" key="1">
    <source>
        <dbReference type="EMBL" id="QQK80372.1"/>
    </source>
</evidence>
<protein>
    <submittedName>
        <fullName evidence="1">Uncharacterized protein</fullName>
    </submittedName>
</protein>
<evidence type="ECO:0000313" key="2">
    <source>
        <dbReference type="Proteomes" id="UP000595349"/>
    </source>
</evidence>
<sequence>MDQNALIMEVLKDMEPRIQKGLQATHPQEREDLKQDMRARLVKVTSEMERISFWTFKEQFYEKGLK</sequence>